<comment type="similarity">
    <text evidence="1">Belongs to the 'phage' integrase family.</text>
</comment>
<dbReference type="Pfam" id="PF22022">
    <property type="entry name" value="Phage_int_M"/>
    <property type="match status" value="1"/>
</dbReference>
<dbReference type="AlphaFoldDB" id="A0A1G5PGM8"/>
<dbReference type="Proteomes" id="UP000183046">
    <property type="component" value="Unassembled WGS sequence"/>
</dbReference>
<sequence>MVTKRERKAAEALAATNTFEKLAREWYDARKPRWEEGTARRIIGALELHVFPAYGPRPFTDIMPIEWMEFLRGMERKGIIDQMGNVRRFCKEIYDLARVTGRATHNPLEGLHRFLQTKPAKNYAHVSPPRPLRCSQATRAAPGYSWQDVSRHGTSAQS</sequence>
<dbReference type="PANTHER" id="PTHR30629:SF2">
    <property type="entry name" value="PROPHAGE INTEGRASE INTS-RELATED"/>
    <property type="match status" value="1"/>
</dbReference>
<comment type="caution">
    <text evidence="6">The sequence shown here is derived from an EMBL/GenBank/DDBJ whole genome shotgun (WGS) entry which is preliminary data.</text>
</comment>
<dbReference type="EMBL" id="FMWB01000029">
    <property type="protein sequence ID" value="SCZ48636.1"/>
    <property type="molecule type" value="Genomic_DNA"/>
</dbReference>
<dbReference type="PANTHER" id="PTHR30629">
    <property type="entry name" value="PROPHAGE INTEGRASE"/>
    <property type="match status" value="1"/>
</dbReference>
<dbReference type="SUPFAM" id="SSF56349">
    <property type="entry name" value="DNA breaking-rejoining enzymes"/>
    <property type="match status" value="1"/>
</dbReference>
<name>A0A1G5PGM8_9PSED</name>
<dbReference type="InterPro" id="IPR010998">
    <property type="entry name" value="Integrase_recombinase_N"/>
</dbReference>
<dbReference type="GO" id="GO:0015074">
    <property type="term" value="P:DNA integration"/>
    <property type="evidence" value="ECO:0007669"/>
    <property type="project" value="UniProtKB-KW"/>
</dbReference>
<feature type="domain" description="Core-binding (CB)" evidence="5">
    <location>
        <begin position="17"/>
        <end position="116"/>
    </location>
</feature>
<evidence type="ECO:0000256" key="3">
    <source>
        <dbReference type="ARBA" id="ARBA00023125"/>
    </source>
</evidence>
<organism evidence="6 7">
    <name type="scientific">Pseudomonas oryzihabitans</name>
    <dbReference type="NCBI Taxonomy" id="47885"/>
    <lineage>
        <taxon>Bacteria</taxon>
        <taxon>Pseudomonadati</taxon>
        <taxon>Pseudomonadota</taxon>
        <taxon>Gammaproteobacteria</taxon>
        <taxon>Pseudomonadales</taxon>
        <taxon>Pseudomonadaceae</taxon>
        <taxon>Pseudomonas</taxon>
    </lineage>
</organism>
<dbReference type="Gene3D" id="1.10.150.130">
    <property type="match status" value="1"/>
</dbReference>
<dbReference type="InterPro" id="IPR053876">
    <property type="entry name" value="Phage_int_M"/>
</dbReference>
<keyword evidence="3 4" id="KW-0238">DNA-binding</keyword>
<accession>A0A1G5PGM8</accession>
<dbReference type="GO" id="GO:0003677">
    <property type="term" value="F:DNA binding"/>
    <property type="evidence" value="ECO:0007669"/>
    <property type="project" value="UniProtKB-UniRule"/>
</dbReference>
<evidence type="ECO:0000256" key="4">
    <source>
        <dbReference type="PROSITE-ProRule" id="PRU01248"/>
    </source>
</evidence>
<dbReference type="PROSITE" id="PS51900">
    <property type="entry name" value="CB"/>
    <property type="match status" value="1"/>
</dbReference>
<evidence type="ECO:0000259" key="5">
    <source>
        <dbReference type="PROSITE" id="PS51900"/>
    </source>
</evidence>
<evidence type="ECO:0000313" key="6">
    <source>
        <dbReference type="EMBL" id="SCZ48636.1"/>
    </source>
</evidence>
<reference evidence="7" key="1">
    <citation type="submission" date="2016-10" db="EMBL/GenBank/DDBJ databases">
        <authorList>
            <person name="de Groot N.N."/>
        </authorList>
    </citation>
    <scope>NUCLEOTIDE SEQUENCE [LARGE SCALE GENOMIC DNA]</scope>
    <source>
        <strain evidence="7">DSM 15758</strain>
    </source>
</reference>
<protein>
    <recommendedName>
        <fullName evidence="5">Core-binding (CB) domain-containing protein</fullName>
    </recommendedName>
</protein>
<evidence type="ECO:0000256" key="1">
    <source>
        <dbReference type="ARBA" id="ARBA00008857"/>
    </source>
</evidence>
<dbReference type="InterPro" id="IPR050808">
    <property type="entry name" value="Phage_Integrase"/>
</dbReference>
<evidence type="ECO:0000256" key="2">
    <source>
        <dbReference type="ARBA" id="ARBA00022908"/>
    </source>
</evidence>
<evidence type="ECO:0000313" key="7">
    <source>
        <dbReference type="Proteomes" id="UP000183046"/>
    </source>
</evidence>
<keyword evidence="2" id="KW-0229">DNA integration</keyword>
<dbReference type="InterPro" id="IPR044068">
    <property type="entry name" value="CB"/>
</dbReference>
<dbReference type="InterPro" id="IPR011010">
    <property type="entry name" value="DNA_brk_join_enz"/>
</dbReference>
<gene>
    <name evidence="6" type="ORF">SAMN05216279_12911</name>
</gene>
<proteinExistence type="inferred from homology"/>